<protein>
    <submittedName>
        <fullName evidence="3">Uncharacterized protein LOC103704156</fullName>
    </submittedName>
</protein>
<keyword evidence="2" id="KW-1185">Reference proteome</keyword>
<dbReference type="Proteomes" id="UP000228380">
    <property type="component" value="Chromosome 3"/>
</dbReference>
<keyword evidence="1" id="KW-0812">Transmembrane</keyword>
<dbReference type="PANTHER" id="PTHR14000">
    <property type="entry name" value="FINGER CCCH DOMAIN PROTEIN, PUTATIVE (DUF3755)-RELATED"/>
    <property type="match status" value="1"/>
</dbReference>
<dbReference type="OrthoDB" id="19768at2759"/>
<dbReference type="PANTHER" id="PTHR14000:SF1">
    <property type="entry name" value="HISTONE H2A DEUBIQUITINASE (DUF3755)"/>
    <property type="match status" value="1"/>
</dbReference>
<proteinExistence type="predicted"/>
<dbReference type="KEGG" id="pda:103704156"/>
<sequence>MYLMTVRLDKHYLYPFPSFPLLVLLDFGFLVYRGFFILVPLRKQGWKVHRDRRAGHSAAMRRVLNLFLMAESGNPYWYQGQSSGSAVSSTSYGVPGVSMNCAWRSALMRNPGATQWSKEEQTTLERGLVEYTGYPVFLRNLNISVDLPTKTVREVALRLQWMEKRSGMRMKDQGSIQIPSTEKMDIMEELSLDETVLPGKELVENEQIFAQVSSNLASFQIHENVNLLAIAWDNVNKIRDWSTKMDKVMGRMPPMPAMIDENLLKFILRK</sequence>
<dbReference type="GeneID" id="103704156"/>
<dbReference type="AlphaFoldDB" id="A0A8B7BUD4"/>
<reference evidence="2" key="1">
    <citation type="journal article" date="2019" name="Nat. Commun.">
        <title>Genome-wide association mapping of date palm fruit traits.</title>
        <authorList>
            <person name="Hazzouri K.M."/>
            <person name="Gros-Balthazard M."/>
            <person name="Flowers J.M."/>
            <person name="Copetti D."/>
            <person name="Lemansour A."/>
            <person name="Lebrun M."/>
            <person name="Masmoudi K."/>
            <person name="Ferrand S."/>
            <person name="Dhar M.I."/>
            <person name="Fresquez Z.A."/>
            <person name="Rosas U."/>
            <person name="Zhang J."/>
            <person name="Talag J."/>
            <person name="Lee S."/>
            <person name="Kudrna D."/>
            <person name="Powell R.F."/>
            <person name="Leitch I.J."/>
            <person name="Krueger R.R."/>
            <person name="Wing R.A."/>
            <person name="Amiri K.M.A."/>
            <person name="Purugganan M.D."/>
        </authorList>
    </citation>
    <scope>NUCLEOTIDE SEQUENCE [LARGE SCALE GENOMIC DNA]</scope>
    <source>
        <strain evidence="2">cv. Khalas</strain>
    </source>
</reference>
<dbReference type="RefSeq" id="XP_008785562.2">
    <property type="nucleotide sequence ID" value="XM_008787340.4"/>
</dbReference>
<feature type="transmembrane region" description="Helical" evidence="1">
    <location>
        <begin position="20"/>
        <end position="41"/>
    </location>
</feature>
<name>A0A8B7BUD4_PHODC</name>
<gene>
    <name evidence="3" type="primary">LOC103704156</name>
</gene>
<keyword evidence="1" id="KW-0472">Membrane</keyword>
<evidence type="ECO:0000256" key="1">
    <source>
        <dbReference type="SAM" id="Phobius"/>
    </source>
</evidence>
<evidence type="ECO:0000313" key="3">
    <source>
        <dbReference type="RefSeq" id="XP_008785562.2"/>
    </source>
</evidence>
<keyword evidence="1" id="KW-1133">Transmembrane helix</keyword>
<organism evidence="2 3">
    <name type="scientific">Phoenix dactylifera</name>
    <name type="common">Date palm</name>
    <dbReference type="NCBI Taxonomy" id="42345"/>
    <lineage>
        <taxon>Eukaryota</taxon>
        <taxon>Viridiplantae</taxon>
        <taxon>Streptophyta</taxon>
        <taxon>Embryophyta</taxon>
        <taxon>Tracheophyta</taxon>
        <taxon>Spermatophyta</taxon>
        <taxon>Magnoliopsida</taxon>
        <taxon>Liliopsida</taxon>
        <taxon>Arecaceae</taxon>
        <taxon>Coryphoideae</taxon>
        <taxon>Phoeniceae</taxon>
        <taxon>Phoenix</taxon>
    </lineage>
</organism>
<evidence type="ECO:0000313" key="2">
    <source>
        <dbReference type="Proteomes" id="UP000228380"/>
    </source>
</evidence>
<reference evidence="3" key="2">
    <citation type="submission" date="2025-08" db="UniProtKB">
        <authorList>
            <consortium name="RefSeq"/>
        </authorList>
    </citation>
    <scope>IDENTIFICATION</scope>
    <source>
        <tissue evidence="3">Young leaves</tissue>
    </source>
</reference>
<accession>A0A8B7BUD4</accession>